<protein>
    <recommendedName>
        <fullName evidence="13">Attractin</fullName>
    </recommendedName>
</protein>
<keyword evidence="12" id="KW-1185">Reference proteome</keyword>
<accession>A0A1V4JGY1</accession>
<keyword evidence="5" id="KW-1133">Transmembrane helix</keyword>
<dbReference type="PROSITE" id="PS01180">
    <property type="entry name" value="CUB"/>
    <property type="match status" value="1"/>
</dbReference>
<dbReference type="PROSITE" id="PS50026">
    <property type="entry name" value="EGF_3"/>
    <property type="match status" value="2"/>
</dbReference>
<keyword evidence="8" id="KW-0245">EGF-like domain</keyword>
<dbReference type="PANTHER" id="PTHR46376:SF3">
    <property type="entry name" value="ATTRACTIN"/>
    <property type="match status" value="1"/>
</dbReference>
<dbReference type="SMART" id="SM00423">
    <property type="entry name" value="PSI"/>
    <property type="match status" value="2"/>
</dbReference>
<keyword evidence="3" id="KW-0812">Transmembrane</keyword>
<comment type="caution">
    <text evidence="11">The sequence shown here is derived from an EMBL/GenBank/DDBJ whole genome shotgun (WGS) entry which is preliminary data.</text>
</comment>
<dbReference type="GO" id="GO:0005794">
    <property type="term" value="C:Golgi apparatus"/>
    <property type="evidence" value="ECO:0007669"/>
    <property type="project" value="TreeGrafter"/>
</dbReference>
<evidence type="ECO:0000256" key="8">
    <source>
        <dbReference type="PROSITE-ProRule" id="PRU00076"/>
    </source>
</evidence>
<evidence type="ECO:0000259" key="9">
    <source>
        <dbReference type="PROSITE" id="PS01180"/>
    </source>
</evidence>
<gene>
    <name evidence="11" type="ORF">AV530_009638</name>
</gene>
<keyword evidence="6 8" id="KW-1015">Disulfide bond</keyword>
<dbReference type="STRING" id="372326.A0A1V4JGY1"/>
<keyword evidence="5" id="KW-0472">Membrane</keyword>
<evidence type="ECO:0000256" key="1">
    <source>
        <dbReference type="ARBA" id="ARBA00004167"/>
    </source>
</evidence>
<evidence type="ECO:0000256" key="4">
    <source>
        <dbReference type="ARBA" id="ARBA00022737"/>
    </source>
</evidence>
<dbReference type="Pfam" id="PF24981">
    <property type="entry name" value="Beta-prop_ATRN-LZTR1"/>
    <property type="match status" value="1"/>
</dbReference>
<keyword evidence="7" id="KW-0325">Glycoprotein</keyword>
<dbReference type="PROSITE" id="PS00022">
    <property type="entry name" value="EGF_1"/>
    <property type="match status" value="2"/>
</dbReference>
<dbReference type="InterPro" id="IPR000859">
    <property type="entry name" value="CUB_dom"/>
</dbReference>
<evidence type="ECO:0000259" key="10">
    <source>
        <dbReference type="PROSITE" id="PS50026"/>
    </source>
</evidence>
<dbReference type="PANTHER" id="PTHR46376">
    <property type="entry name" value="LEUCINE-ZIPPER-LIKE TRANSCRIPTIONAL REGULATOR 1"/>
    <property type="match status" value="1"/>
</dbReference>
<dbReference type="InterPro" id="IPR015915">
    <property type="entry name" value="Kelch-typ_b-propeller"/>
</dbReference>
<dbReference type="SUPFAM" id="SSF49854">
    <property type="entry name" value="Spermadhesin, CUB domain"/>
    <property type="match status" value="1"/>
</dbReference>
<dbReference type="FunFam" id="2.60.120.290:FF:000008">
    <property type="entry name" value="Attractin like 1"/>
    <property type="match status" value="1"/>
</dbReference>
<dbReference type="AlphaFoldDB" id="A0A1V4JGY1"/>
<proteinExistence type="predicted"/>
<evidence type="ECO:0000313" key="11">
    <source>
        <dbReference type="EMBL" id="OPJ71285.1"/>
    </source>
</evidence>
<evidence type="ECO:0000256" key="3">
    <source>
        <dbReference type="ARBA" id="ARBA00022692"/>
    </source>
</evidence>
<evidence type="ECO:0000313" key="12">
    <source>
        <dbReference type="Proteomes" id="UP000190648"/>
    </source>
</evidence>
<dbReference type="InterPro" id="IPR000742">
    <property type="entry name" value="EGF"/>
</dbReference>
<feature type="domain" description="EGF-like" evidence="10">
    <location>
        <begin position="17"/>
        <end position="50"/>
    </location>
</feature>
<keyword evidence="2" id="KW-0880">Kelch repeat</keyword>
<dbReference type="CDD" id="cd00055">
    <property type="entry name" value="EGF_Lam"/>
    <property type="match status" value="1"/>
</dbReference>
<feature type="disulfide bond" evidence="8">
    <location>
        <begin position="40"/>
        <end position="49"/>
    </location>
</feature>
<dbReference type="Proteomes" id="UP000190648">
    <property type="component" value="Unassembled WGS sequence"/>
</dbReference>
<evidence type="ECO:0000256" key="5">
    <source>
        <dbReference type="ARBA" id="ARBA00022989"/>
    </source>
</evidence>
<reference evidence="11 12" key="1">
    <citation type="submission" date="2016-02" db="EMBL/GenBank/DDBJ databases">
        <title>Band-tailed pigeon sequencing and assembly.</title>
        <authorList>
            <person name="Soares A.E."/>
            <person name="Novak B.J."/>
            <person name="Rice E.S."/>
            <person name="O'Connell B."/>
            <person name="Chang D."/>
            <person name="Weber S."/>
            <person name="Shapiro B."/>
        </authorList>
    </citation>
    <scope>NUCLEOTIDE SEQUENCE [LARGE SCALE GENOMIC DNA]</scope>
    <source>
        <strain evidence="11">BTP2013</strain>
        <tissue evidence="11">Blood</tissue>
    </source>
</reference>
<dbReference type="InterPro" id="IPR016201">
    <property type="entry name" value="PSI"/>
</dbReference>
<feature type="disulfide bond" evidence="8">
    <location>
        <begin position="21"/>
        <end position="31"/>
    </location>
</feature>
<name>A0A1V4JGY1_PATFA</name>
<feature type="domain" description="CUB" evidence="9">
    <location>
        <begin position="52"/>
        <end position="168"/>
    </location>
</feature>
<organism evidence="11 12">
    <name type="scientific">Patagioenas fasciata monilis</name>
    <dbReference type="NCBI Taxonomy" id="372326"/>
    <lineage>
        <taxon>Eukaryota</taxon>
        <taxon>Metazoa</taxon>
        <taxon>Chordata</taxon>
        <taxon>Craniata</taxon>
        <taxon>Vertebrata</taxon>
        <taxon>Euteleostomi</taxon>
        <taxon>Archelosauria</taxon>
        <taxon>Archosauria</taxon>
        <taxon>Dinosauria</taxon>
        <taxon>Saurischia</taxon>
        <taxon>Theropoda</taxon>
        <taxon>Coelurosauria</taxon>
        <taxon>Aves</taxon>
        <taxon>Neognathae</taxon>
        <taxon>Neoaves</taxon>
        <taxon>Columbimorphae</taxon>
        <taxon>Columbiformes</taxon>
        <taxon>Columbidae</taxon>
        <taxon>Patagioenas</taxon>
    </lineage>
</organism>
<dbReference type="GO" id="GO:0016020">
    <property type="term" value="C:membrane"/>
    <property type="evidence" value="ECO:0007669"/>
    <property type="project" value="UniProtKB-SubCell"/>
</dbReference>
<feature type="disulfide bond" evidence="8">
    <location>
        <begin position="193"/>
        <end position="202"/>
    </location>
</feature>
<dbReference type="Gene3D" id="2.10.25.10">
    <property type="entry name" value="Laminin"/>
    <property type="match status" value="2"/>
</dbReference>
<dbReference type="InterPro" id="IPR035914">
    <property type="entry name" value="Sperma_CUB_dom_sf"/>
</dbReference>
<feature type="disulfide bond" evidence="8">
    <location>
        <begin position="174"/>
        <end position="191"/>
    </location>
</feature>
<comment type="subcellular location">
    <subcellularLocation>
        <location evidence="1">Membrane</location>
        <topology evidence="1">Single-pass membrane protein</topology>
    </subcellularLocation>
</comment>
<comment type="caution">
    <text evidence="8">Lacks conserved residue(s) required for the propagation of feature annotation.</text>
</comment>
<feature type="domain" description="EGF-like" evidence="10">
    <location>
        <begin position="166"/>
        <end position="203"/>
    </location>
</feature>
<dbReference type="CDD" id="cd00041">
    <property type="entry name" value="CUB"/>
    <property type="match status" value="1"/>
</dbReference>
<dbReference type="Gene3D" id="2.120.10.80">
    <property type="entry name" value="Kelch-type beta propeller"/>
    <property type="match status" value="1"/>
</dbReference>
<dbReference type="SMART" id="SM00181">
    <property type="entry name" value="EGF"/>
    <property type="match status" value="3"/>
</dbReference>
<evidence type="ECO:0008006" key="13">
    <source>
        <dbReference type="Google" id="ProtNLM"/>
    </source>
</evidence>
<keyword evidence="4" id="KW-0677">Repeat</keyword>
<dbReference type="EMBL" id="LSYS01007712">
    <property type="protein sequence ID" value="OPJ71285.1"/>
    <property type="molecule type" value="Genomic_DNA"/>
</dbReference>
<dbReference type="InterPro" id="IPR056737">
    <property type="entry name" value="Beta-prop_ATRN-MKLN-like"/>
</dbReference>
<dbReference type="SMART" id="SM00042">
    <property type="entry name" value="CUB"/>
    <property type="match status" value="1"/>
</dbReference>
<feature type="disulfide bond" evidence="8">
    <location>
        <begin position="170"/>
        <end position="180"/>
    </location>
</feature>
<dbReference type="FunFam" id="2.10.25.10:FF:000164">
    <property type="entry name" value="Attractin like 1"/>
    <property type="match status" value="1"/>
</dbReference>
<evidence type="ECO:0000256" key="7">
    <source>
        <dbReference type="ARBA" id="ARBA00023180"/>
    </source>
</evidence>
<evidence type="ECO:0000256" key="2">
    <source>
        <dbReference type="ARBA" id="ARBA00022441"/>
    </source>
</evidence>
<dbReference type="Pfam" id="PF00431">
    <property type="entry name" value="CUB"/>
    <property type="match status" value="1"/>
</dbReference>
<dbReference type="OrthoDB" id="9998912at2759"/>
<dbReference type="InterPro" id="IPR051568">
    <property type="entry name" value="LZTR1/Attractin"/>
</dbReference>
<dbReference type="SUPFAM" id="SSF117281">
    <property type="entry name" value="Kelch motif"/>
    <property type="match status" value="1"/>
</dbReference>
<dbReference type="InterPro" id="IPR002049">
    <property type="entry name" value="LE_dom"/>
</dbReference>
<evidence type="ECO:0000256" key="6">
    <source>
        <dbReference type="ARBA" id="ARBA00023157"/>
    </source>
</evidence>
<dbReference type="FunFam" id="2.120.10.80:FF:000031">
    <property type="entry name" value="attractin"/>
    <property type="match status" value="1"/>
</dbReference>
<dbReference type="Gene3D" id="2.60.120.290">
    <property type="entry name" value="Spermadhesin, CUB domain"/>
    <property type="match status" value="1"/>
</dbReference>
<sequence length="617" mass="68653">MPAVPGFGPAAAAAEEAVKECDKPCANGGRCQPASGQCECQPGWVGDQCQHCGGRFRLTGPSGYVTDGPGNYKYKTKCTWLIEGRPNTILRLRFNHFATECSWDHLYVYDGDSIYAPLLAAFSGLIVPEKDSNETVPEVVATSGYALLHFFSDAAYNLTGFNITYNFNMCPNNCSGRGECRLNNSSNALECECAKYWKGEACDIPYCVEDCGAPERGFCNFNDTKACVCSAGWQGPGCSIPVPANQSFWTREEYSLPKLPRASHKTVIHDNKMWIVGGYVFNHSDSQKVLAYDLISEEWLPLQNTVNSVEMRYGHSLALHKDDIYMYGGKIDATGNVSSQLWVFHISNQTWSQAAPKAKEQYAVVGHSAHIVTLKDNSTVMLVIFGHCPLYGYISNVQEYNLNTKTWSILQTSGALVQGGYGHSSVYDPNTRSIYIHGGYKAFSANKYRLADDLYKYEIDSRMCTMYIFGGFNSLLLSDILKYTPERCEAFDNETSCLRAGPGLRCVWASPPSRCVPWEMATLEQQQKVLEECPPRPAVDNEKCDQITDCYSCTANTNNCQWCTNQCISMHNNCTEEQVKTLYYFCSLNLALRISNVHLTPSVTVMTPVVSLFPVFL</sequence>